<dbReference type="AlphaFoldDB" id="A0A317EIK4"/>
<organism evidence="1 2">
    <name type="scientific">Pedobacter yonginense</name>
    <dbReference type="NCBI Taxonomy" id="651869"/>
    <lineage>
        <taxon>Bacteria</taxon>
        <taxon>Pseudomonadati</taxon>
        <taxon>Bacteroidota</taxon>
        <taxon>Sphingobacteriia</taxon>
        <taxon>Sphingobacteriales</taxon>
        <taxon>Sphingobacteriaceae</taxon>
        <taxon>Pedobacter</taxon>
    </lineage>
</organism>
<dbReference type="OrthoDB" id="7888960at2"/>
<gene>
    <name evidence="1" type="ORF">DHW03_15380</name>
</gene>
<protein>
    <submittedName>
        <fullName evidence="1">Uncharacterized protein</fullName>
    </submittedName>
</protein>
<dbReference type="Proteomes" id="UP000245379">
    <property type="component" value="Unassembled WGS sequence"/>
</dbReference>
<dbReference type="RefSeq" id="WP_109926740.1">
    <property type="nucleotide sequence ID" value="NZ_QGNZ01000004.1"/>
</dbReference>
<name>A0A317EIK4_9SPHI</name>
<dbReference type="EMBL" id="QGNZ01000004">
    <property type="protein sequence ID" value="PWS26175.1"/>
    <property type="molecule type" value="Genomic_DNA"/>
</dbReference>
<proteinExistence type="predicted"/>
<evidence type="ECO:0000313" key="1">
    <source>
        <dbReference type="EMBL" id="PWS26175.1"/>
    </source>
</evidence>
<sequence length="379" mass="43798">MYTYINGAIKESIGKGKALMEKIPGARDLGIYFSPLATTANREIDGIVGELDHLYNDVVYNNPVNIRQKFYQFKRLAGKMADIENVVIAAMSRKDKDDEFINKLVHQICTEIDYPLPTPVASCLSQKYYHIYPFYNLICIPLLESEFLLHLPDIYHELGHPLLSLDNPKVEPFQSSLGYFNIEIKKHFEAEIQRRTLNQTAETEFDPIYIYKDSWLENWSAELFCDLYATYTLGPAYVWSNLHMCTKMSWDVYKIPTYQKTSHPPDEARMKAILFALELIGFKDDADQIKQKWEEFKKIIVAVKSDESEFAIAVPEILLKSAAEHCLIGTKNIGSDIPTVGATHKVYTLLNEAWKQFWSNPEDFYNWEHKAYGEFKANL</sequence>
<reference evidence="1 2" key="1">
    <citation type="submission" date="2018-05" db="EMBL/GenBank/DDBJ databases">
        <title>Pedobacter paludis sp. nov., isolated from wetland soil.</title>
        <authorList>
            <person name="Zhang Y."/>
            <person name="Wang G."/>
        </authorList>
    </citation>
    <scope>NUCLEOTIDE SEQUENCE [LARGE SCALE GENOMIC DNA]</scope>
    <source>
        <strain evidence="1 2">KCTC22721</strain>
    </source>
</reference>
<evidence type="ECO:0000313" key="2">
    <source>
        <dbReference type="Proteomes" id="UP000245379"/>
    </source>
</evidence>
<accession>A0A317EIK4</accession>
<keyword evidence="2" id="KW-1185">Reference proteome</keyword>
<comment type="caution">
    <text evidence="1">The sequence shown here is derived from an EMBL/GenBank/DDBJ whole genome shotgun (WGS) entry which is preliminary data.</text>
</comment>